<dbReference type="Proteomes" id="UP000193920">
    <property type="component" value="Unassembled WGS sequence"/>
</dbReference>
<dbReference type="EMBL" id="MCOG01000129">
    <property type="protein sequence ID" value="ORY40054.1"/>
    <property type="molecule type" value="Genomic_DNA"/>
</dbReference>
<sequence length="144" mass="17049">MIKYFAENGVYINEARNTDGENTLILPSRINNTVDMKYLIKNDINILKIAFIINHYDIAMCMFNKESKLLKIKNDYINYFKITCKNSHLNIARYLFNKSVLLTEEIFKKYNKNLIKLCEEMEDNYIDTDNNSNNLSLIDKDIKK</sequence>
<evidence type="ECO:0000313" key="1">
    <source>
        <dbReference type="EMBL" id="ORY40054.1"/>
    </source>
</evidence>
<name>A0A1Y2BZG3_9FUNG</name>
<dbReference type="SUPFAM" id="SSF48403">
    <property type="entry name" value="Ankyrin repeat"/>
    <property type="match status" value="1"/>
</dbReference>
<protein>
    <recommendedName>
        <fullName evidence="3">Ankyrin</fullName>
    </recommendedName>
</protein>
<proteinExistence type="predicted"/>
<comment type="caution">
    <text evidence="1">The sequence shown here is derived from an EMBL/GenBank/DDBJ whole genome shotgun (WGS) entry which is preliminary data.</text>
</comment>
<organism evidence="1 2">
    <name type="scientific">Neocallimastix californiae</name>
    <dbReference type="NCBI Taxonomy" id="1754190"/>
    <lineage>
        <taxon>Eukaryota</taxon>
        <taxon>Fungi</taxon>
        <taxon>Fungi incertae sedis</taxon>
        <taxon>Chytridiomycota</taxon>
        <taxon>Chytridiomycota incertae sedis</taxon>
        <taxon>Neocallimastigomycetes</taxon>
        <taxon>Neocallimastigales</taxon>
        <taxon>Neocallimastigaceae</taxon>
        <taxon>Neocallimastix</taxon>
    </lineage>
</organism>
<accession>A0A1Y2BZG3</accession>
<gene>
    <name evidence="1" type="ORF">LY90DRAFT_510512</name>
</gene>
<dbReference type="InterPro" id="IPR036770">
    <property type="entry name" value="Ankyrin_rpt-contain_sf"/>
</dbReference>
<dbReference type="AlphaFoldDB" id="A0A1Y2BZG3"/>
<reference evidence="1 2" key="1">
    <citation type="submission" date="2016-08" db="EMBL/GenBank/DDBJ databases">
        <title>A Parts List for Fungal Cellulosomes Revealed by Comparative Genomics.</title>
        <authorList>
            <consortium name="DOE Joint Genome Institute"/>
            <person name="Haitjema C.H."/>
            <person name="Gilmore S.P."/>
            <person name="Henske J.K."/>
            <person name="Solomon K.V."/>
            <person name="De Groot R."/>
            <person name="Kuo A."/>
            <person name="Mondo S.J."/>
            <person name="Salamov A.A."/>
            <person name="Labutti K."/>
            <person name="Zhao Z."/>
            <person name="Chiniquy J."/>
            <person name="Barry K."/>
            <person name="Brewer H.M."/>
            <person name="Purvine S.O."/>
            <person name="Wright A.T."/>
            <person name="Boxma B."/>
            <person name="Van Alen T."/>
            <person name="Hackstein J.H."/>
            <person name="Baker S.E."/>
            <person name="Grigoriev I.V."/>
            <person name="O'Malley M.A."/>
        </authorList>
    </citation>
    <scope>NUCLEOTIDE SEQUENCE [LARGE SCALE GENOMIC DNA]</scope>
    <source>
        <strain evidence="1 2">G1</strain>
    </source>
</reference>
<evidence type="ECO:0008006" key="3">
    <source>
        <dbReference type="Google" id="ProtNLM"/>
    </source>
</evidence>
<evidence type="ECO:0000313" key="2">
    <source>
        <dbReference type="Proteomes" id="UP000193920"/>
    </source>
</evidence>
<keyword evidence="2" id="KW-1185">Reference proteome</keyword>